<feature type="repeat" description="Pumilio" evidence="2">
    <location>
        <begin position="454"/>
        <end position="493"/>
    </location>
</feature>
<dbReference type="PROSITE" id="PS50302">
    <property type="entry name" value="PUM"/>
    <property type="match status" value="4"/>
</dbReference>
<dbReference type="SMART" id="SM00025">
    <property type="entry name" value="Pumilio"/>
    <property type="match status" value="7"/>
</dbReference>
<keyword evidence="1" id="KW-0677">Repeat</keyword>
<feature type="repeat" description="Pumilio" evidence="2">
    <location>
        <begin position="305"/>
        <end position="341"/>
    </location>
</feature>
<dbReference type="SUPFAM" id="SSF48371">
    <property type="entry name" value="ARM repeat"/>
    <property type="match status" value="1"/>
</dbReference>
<dbReference type="PROSITE" id="PS50303">
    <property type="entry name" value="PUM_HD"/>
    <property type="match status" value="1"/>
</dbReference>
<comment type="caution">
    <text evidence="4">The sequence shown here is derived from an EMBL/GenBank/DDBJ whole genome shotgun (WGS) entry which is preliminary data.</text>
</comment>
<dbReference type="GO" id="GO:0003730">
    <property type="term" value="F:mRNA 3'-UTR binding"/>
    <property type="evidence" value="ECO:0007669"/>
    <property type="project" value="TreeGrafter"/>
</dbReference>
<dbReference type="InterPro" id="IPR001313">
    <property type="entry name" value="Pumilio_RNA-bd_rpt"/>
</dbReference>
<reference evidence="4" key="1">
    <citation type="submission" date="2020-11" db="EMBL/GenBank/DDBJ databases">
        <authorList>
            <consortium name="DOE Joint Genome Institute"/>
            <person name="Ahrendt S."/>
            <person name="Riley R."/>
            <person name="Andreopoulos W."/>
            <person name="LaButti K."/>
            <person name="Pangilinan J."/>
            <person name="Ruiz-duenas F.J."/>
            <person name="Barrasa J.M."/>
            <person name="Sanchez-Garcia M."/>
            <person name="Camarero S."/>
            <person name="Miyauchi S."/>
            <person name="Serrano A."/>
            <person name="Linde D."/>
            <person name="Babiker R."/>
            <person name="Drula E."/>
            <person name="Ayuso-Fernandez I."/>
            <person name="Pacheco R."/>
            <person name="Padilla G."/>
            <person name="Ferreira P."/>
            <person name="Barriuso J."/>
            <person name="Kellner H."/>
            <person name="Castanera R."/>
            <person name="Alfaro M."/>
            <person name="Ramirez L."/>
            <person name="Pisabarro A.G."/>
            <person name="Kuo A."/>
            <person name="Tritt A."/>
            <person name="Lipzen A."/>
            <person name="He G."/>
            <person name="Yan M."/>
            <person name="Ng V."/>
            <person name="Cullen D."/>
            <person name="Martin F."/>
            <person name="Rosso M.-N."/>
            <person name="Henrissat B."/>
            <person name="Hibbett D."/>
            <person name="Martinez A.T."/>
            <person name="Grigoriev I.V."/>
        </authorList>
    </citation>
    <scope>NUCLEOTIDE SEQUENCE</scope>
    <source>
        <strain evidence="4">AH 44721</strain>
    </source>
</reference>
<evidence type="ECO:0000256" key="2">
    <source>
        <dbReference type="PROSITE-ProRule" id="PRU00317"/>
    </source>
</evidence>
<dbReference type="Gene3D" id="1.25.10.10">
    <property type="entry name" value="Leucine-rich Repeat Variant"/>
    <property type="match status" value="1"/>
</dbReference>
<dbReference type="InterPro" id="IPR011989">
    <property type="entry name" value="ARM-like"/>
</dbReference>
<dbReference type="GO" id="GO:0005737">
    <property type="term" value="C:cytoplasm"/>
    <property type="evidence" value="ECO:0007669"/>
    <property type="project" value="TreeGrafter"/>
</dbReference>
<dbReference type="InterPro" id="IPR033133">
    <property type="entry name" value="PUM-HD"/>
</dbReference>
<feature type="repeat" description="Pumilio" evidence="2">
    <location>
        <begin position="418"/>
        <end position="453"/>
    </location>
</feature>
<evidence type="ECO:0000313" key="4">
    <source>
        <dbReference type="EMBL" id="KAF8893701.1"/>
    </source>
</evidence>
<evidence type="ECO:0000259" key="3">
    <source>
        <dbReference type="PROSITE" id="PS50303"/>
    </source>
</evidence>
<feature type="repeat" description="Pumilio" evidence="2">
    <location>
        <begin position="342"/>
        <end position="381"/>
    </location>
</feature>
<dbReference type="PANTHER" id="PTHR12537">
    <property type="entry name" value="RNA BINDING PROTEIN PUMILIO-RELATED"/>
    <property type="match status" value="1"/>
</dbReference>
<dbReference type="Pfam" id="PF00806">
    <property type="entry name" value="PUF"/>
    <property type="match status" value="5"/>
</dbReference>
<keyword evidence="5" id="KW-1185">Reference proteome</keyword>
<protein>
    <submittedName>
        <fullName evidence="4">Armadillo-type protein</fullName>
    </submittedName>
</protein>
<dbReference type="AlphaFoldDB" id="A0A9P5TLJ4"/>
<sequence>MGSIWAPQPQPSDTTWPRTLDTFSRAAEVYAKSDTVSREDVFGSSQAPQNSFREIGAIGDGRKKNSPTYDDKVPTVEQLLRTLNLNSPAPFAQNKPSPLAICADMPPNSPDFSPASVSSALLTPTDLSPSGRPPLAHLNHTRIQASSGVLPVFESFSDRSAVEINGSNARIQASSHLDLPHSIYNSPQHRRTEPSRLPHLEYRLNQHGHQSQLEPLPALNLDWRVQGDKAGNDFNFNAAQEEPAGSLNSKFNPINFLSLLHPSSSPPYHVFVARIIKSSDQQASIFLQQKLKVADLEERAKIVDAICARGFEMMAHRFGNWAVQRCLEAASTPEERRKIVGCMRGRIVDLATNCYGCHVLQKALDCEEDIRLLIVSELLLGDPAQTLVNKHASHVWSKIMELSWTPPAPPIFAYVNKSLKGKWASLACHETGSLVVQHAFENLEAEAKDGIVDELLNHGFGTFSEVTKSQWGSYCIQHILEHGSERHKLMVLDHVLDGLLEFATNEQGSKSVTKALKEGGAETLDKVVKRMCEPAKGARRAMIVDLALSVTGSQLIASVLPTADKDQRSLLYECIKGHIVTLRGCKTGSKVIWLLYVSAMHTPARILWLLDVGVPPLGHRTYPLISPTRSLNLIIPS</sequence>
<accession>A0A9P5TLJ4</accession>
<evidence type="ECO:0000256" key="1">
    <source>
        <dbReference type="ARBA" id="ARBA00022737"/>
    </source>
</evidence>
<organism evidence="4 5">
    <name type="scientific">Gymnopilus junonius</name>
    <name type="common">Spectacular rustgill mushroom</name>
    <name type="synonym">Gymnopilus spectabilis subsp. junonius</name>
    <dbReference type="NCBI Taxonomy" id="109634"/>
    <lineage>
        <taxon>Eukaryota</taxon>
        <taxon>Fungi</taxon>
        <taxon>Dikarya</taxon>
        <taxon>Basidiomycota</taxon>
        <taxon>Agaricomycotina</taxon>
        <taxon>Agaricomycetes</taxon>
        <taxon>Agaricomycetidae</taxon>
        <taxon>Agaricales</taxon>
        <taxon>Agaricineae</taxon>
        <taxon>Hymenogastraceae</taxon>
        <taxon>Gymnopilus</taxon>
    </lineage>
</organism>
<dbReference type="Proteomes" id="UP000724874">
    <property type="component" value="Unassembled WGS sequence"/>
</dbReference>
<name>A0A9P5TLJ4_GYMJU</name>
<dbReference type="InterPro" id="IPR016024">
    <property type="entry name" value="ARM-type_fold"/>
</dbReference>
<dbReference type="GO" id="GO:0010608">
    <property type="term" value="P:post-transcriptional regulation of gene expression"/>
    <property type="evidence" value="ECO:0007669"/>
    <property type="project" value="TreeGrafter"/>
</dbReference>
<dbReference type="EMBL" id="JADNYJ010000066">
    <property type="protein sequence ID" value="KAF8893701.1"/>
    <property type="molecule type" value="Genomic_DNA"/>
</dbReference>
<dbReference type="PANTHER" id="PTHR12537:SF48">
    <property type="entry name" value="MEIOTIC COILED-COIL PROTEIN 2"/>
    <property type="match status" value="1"/>
</dbReference>
<evidence type="ECO:0000313" key="5">
    <source>
        <dbReference type="Proteomes" id="UP000724874"/>
    </source>
</evidence>
<dbReference type="OrthoDB" id="668540at2759"/>
<feature type="domain" description="PUM-HD" evidence="3">
    <location>
        <begin position="235"/>
        <end position="599"/>
    </location>
</feature>
<proteinExistence type="predicted"/>
<gene>
    <name evidence="4" type="ORF">CPB84DRAFT_1816167</name>
</gene>